<accession>A0ABQ6N0A5</accession>
<comment type="caution">
    <text evidence="12">The sequence shown here is derived from an EMBL/GenBank/DDBJ whole genome shotgun (WGS) entry which is preliminary data.</text>
</comment>
<dbReference type="EMBL" id="BRYB01001973">
    <property type="protein sequence ID" value="GMI37397.1"/>
    <property type="molecule type" value="Genomic_DNA"/>
</dbReference>
<evidence type="ECO:0000313" key="13">
    <source>
        <dbReference type="Proteomes" id="UP001165060"/>
    </source>
</evidence>
<feature type="domain" description="EF-hand" evidence="10">
    <location>
        <begin position="660"/>
        <end position="687"/>
    </location>
</feature>
<keyword evidence="6" id="KW-0969">Cilium</keyword>
<evidence type="ECO:0000259" key="10">
    <source>
        <dbReference type="PROSITE" id="PS50222"/>
    </source>
</evidence>
<dbReference type="InterPro" id="IPR011992">
    <property type="entry name" value="EF-hand-dom_pair"/>
</dbReference>
<dbReference type="InterPro" id="IPR040193">
    <property type="entry name" value="EFHC1/EFHC2/EFHB"/>
</dbReference>
<evidence type="ECO:0000256" key="2">
    <source>
        <dbReference type="ARBA" id="ARBA00022490"/>
    </source>
</evidence>
<dbReference type="CDD" id="cd00051">
    <property type="entry name" value="EFh"/>
    <property type="match status" value="1"/>
</dbReference>
<keyword evidence="7" id="KW-0206">Cytoskeleton</keyword>
<comment type="subcellular location">
    <subcellularLocation>
        <location evidence="1">Cytoplasm</location>
        <location evidence="1">Cytoskeleton</location>
        <location evidence="1">Flagellum axoneme</location>
    </subcellularLocation>
</comment>
<dbReference type="Gene3D" id="2.30.29.170">
    <property type="match status" value="3"/>
</dbReference>
<evidence type="ECO:0000256" key="4">
    <source>
        <dbReference type="ARBA" id="ARBA00022837"/>
    </source>
</evidence>
<dbReference type="PROSITE" id="PS00018">
    <property type="entry name" value="EF_HAND_1"/>
    <property type="match status" value="3"/>
</dbReference>
<feature type="domain" description="EF-hand" evidence="10">
    <location>
        <begin position="557"/>
        <end position="592"/>
    </location>
</feature>
<name>A0ABQ6N0A5_9STRA</name>
<evidence type="ECO:0008006" key="14">
    <source>
        <dbReference type="Google" id="ProtNLM"/>
    </source>
</evidence>
<evidence type="ECO:0000313" key="12">
    <source>
        <dbReference type="EMBL" id="GMI37397.1"/>
    </source>
</evidence>
<feature type="region of interest" description="Disordered" evidence="9">
    <location>
        <begin position="186"/>
        <end position="225"/>
    </location>
</feature>
<evidence type="ECO:0000256" key="8">
    <source>
        <dbReference type="ARBA" id="ARBA00023273"/>
    </source>
</evidence>
<keyword evidence="4" id="KW-0106">Calcium</keyword>
<keyword evidence="8" id="KW-0966">Cell projection</keyword>
<dbReference type="InterPro" id="IPR002048">
    <property type="entry name" value="EF_hand_dom"/>
</dbReference>
<feature type="domain" description="DM10" evidence="11">
    <location>
        <begin position="231"/>
        <end position="348"/>
    </location>
</feature>
<dbReference type="PROSITE" id="PS51336">
    <property type="entry name" value="DM10"/>
    <property type="match status" value="3"/>
</dbReference>
<dbReference type="InterPro" id="IPR006602">
    <property type="entry name" value="DM10_dom"/>
</dbReference>
<dbReference type="PANTHER" id="PTHR12086">
    <property type="entry name" value="EF-HAND DOMAIN C-TERMINAL CONTAINING PROTEIN"/>
    <property type="match status" value="1"/>
</dbReference>
<keyword evidence="2" id="KW-0963">Cytoplasm</keyword>
<evidence type="ECO:0000256" key="9">
    <source>
        <dbReference type="SAM" id="MobiDB-lite"/>
    </source>
</evidence>
<gene>
    <name evidence="12" type="ORF">TeGR_g391</name>
</gene>
<dbReference type="Pfam" id="PF06565">
    <property type="entry name" value="DM10_dom"/>
    <property type="match status" value="3"/>
</dbReference>
<keyword evidence="3" id="KW-0677">Repeat</keyword>
<feature type="domain" description="EF-hand" evidence="10">
    <location>
        <begin position="517"/>
        <end position="552"/>
    </location>
</feature>
<dbReference type="SUPFAM" id="SSF47473">
    <property type="entry name" value="EF-hand"/>
    <property type="match status" value="1"/>
</dbReference>
<dbReference type="InterPro" id="IPR018247">
    <property type="entry name" value="EF_Hand_1_Ca_BS"/>
</dbReference>
<dbReference type="Pfam" id="PF13202">
    <property type="entry name" value="EF-hand_5"/>
    <property type="match status" value="1"/>
</dbReference>
<keyword evidence="13" id="KW-1185">Reference proteome</keyword>
<protein>
    <recommendedName>
        <fullName evidence="14">Calmodulin</fullName>
    </recommendedName>
</protein>
<reference evidence="12 13" key="1">
    <citation type="journal article" date="2023" name="Commun. Biol.">
        <title>Genome analysis of Parmales, the sister group of diatoms, reveals the evolutionary specialization of diatoms from phago-mixotrophs to photoautotrophs.</title>
        <authorList>
            <person name="Ban H."/>
            <person name="Sato S."/>
            <person name="Yoshikawa S."/>
            <person name="Yamada K."/>
            <person name="Nakamura Y."/>
            <person name="Ichinomiya M."/>
            <person name="Sato N."/>
            <person name="Blanc-Mathieu R."/>
            <person name="Endo H."/>
            <person name="Kuwata A."/>
            <person name="Ogata H."/>
        </authorList>
    </citation>
    <scope>NUCLEOTIDE SEQUENCE [LARGE SCALE GENOMIC DNA]</scope>
</reference>
<proteinExistence type="predicted"/>
<evidence type="ECO:0000256" key="5">
    <source>
        <dbReference type="ARBA" id="ARBA00022846"/>
    </source>
</evidence>
<organism evidence="12 13">
    <name type="scientific">Tetraparma gracilis</name>
    <dbReference type="NCBI Taxonomy" id="2962635"/>
    <lineage>
        <taxon>Eukaryota</taxon>
        <taxon>Sar</taxon>
        <taxon>Stramenopiles</taxon>
        <taxon>Ochrophyta</taxon>
        <taxon>Bolidophyceae</taxon>
        <taxon>Parmales</taxon>
        <taxon>Triparmaceae</taxon>
        <taxon>Tetraparma</taxon>
    </lineage>
</organism>
<evidence type="ECO:0000256" key="1">
    <source>
        <dbReference type="ARBA" id="ARBA00004611"/>
    </source>
</evidence>
<dbReference type="Pfam" id="PF13499">
    <property type="entry name" value="EF-hand_7"/>
    <property type="match status" value="1"/>
</dbReference>
<dbReference type="PROSITE" id="PS50222">
    <property type="entry name" value="EF_HAND_2"/>
    <property type="match status" value="3"/>
</dbReference>
<evidence type="ECO:0000256" key="6">
    <source>
        <dbReference type="ARBA" id="ARBA00023069"/>
    </source>
</evidence>
<evidence type="ECO:0000259" key="11">
    <source>
        <dbReference type="PROSITE" id="PS51336"/>
    </source>
</evidence>
<feature type="domain" description="DM10" evidence="11">
    <location>
        <begin position="76"/>
        <end position="181"/>
    </location>
</feature>
<evidence type="ECO:0000256" key="3">
    <source>
        <dbReference type="ARBA" id="ARBA00022737"/>
    </source>
</evidence>
<dbReference type="Gene3D" id="1.10.238.10">
    <property type="entry name" value="EF-hand"/>
    <property type="match status" value="2"/>
</dbReference>
<dbReference type="SMART" id="SM00676">
    <property type="entry name" value="DM10"/>
    <property type="match status" value="3"/>
</dbReference>
<dbReference type="Proteomes" id="UP001165060">
    <property type="component" value="Unassembled WGS sequence"/>
</dbReference>
<keyword evidence="5" id="KW-0282">Flagellum</keyword>
<feature type="region of interest" description="Disordered" evidence="9">
    <location>
        <begin position="1"/>
        <end position="20"/>
    </location>
</feature>
<dbReference type="SMART" id="SM00054">
    <property type="entry name" value="EFh"/>
    <property type="match status" value="3"/>
</dbReference>
<sequence>MGTHHSSRPRPGGPRSALRQPGFQIKGGVIIDRGNALASASNSPRPGVSPRAVGCLPAALNVRGAGGAAGGKGGGPAHVYRFFAFFREAVLDSALEAHRVRRVAVLFYAADGTVEVTEPRVGNSGLGGGSFLKRSHVPNDATGATFALADFQVGRDARIFGRTFRVYDADAATRAALPAQCGPAEQCPADDFAARPPQGGPNPGKSSSQARRPQKNRWLKQGAAAPGGEAPVEILRYYAKWHQREADVMEGGEKRKELYKIHFYLEDGSLEILVSNKQDMRYEISNTLLSRQKATHTPAVGVRDIGSKDRDYVGVEDLRVGRTVVIQNREMLLYQADERTYKWVEERLGVDMRGDEVDVAPVVEQAPEVEEEEDEEGLLFVRRDLGPVLTAKEKFYKQAHLAGKILRFSAAVPPELRHPSDVDQKFVISYYLADDTISVFVRSPPNSGLTSGQFLSKGPQMNAATGKLFSAEDFYVGAMVNFRNKTLKVDDVDEYSHAYTHMSLSEIMAHVRRKIDEKAVNMHEVFREYDEDKSQTLSFTEFEEAMNGSNINLGDMLTKRDLTTLYRHFDTDGNGSISYLEFCKVLQDTDPFHAQQDWDGIDPHEHFETKDMTAKQIDEYIHLLHKKELDGKKEIDLENAMQKLVQFTHSHRDAGHTAMLFRDFDIDHSGTLSVPEFREVLSEKVHFTSRDIDLVLMKFFKPGVENLNYMNFLTAIQAYTDAKKKGKFLGMGKKPSTVKEDAMASLLGGM</sequence>
<feature type="domain" description="DM10" evidence="11">
    <location>
        <begin position="402"/>
        <end position="504"/>
    </location>
</feature>
<evidence type="ECO:0000256" key="7">
    <source>
        <dbReference type="ARBA" id="ARBA00023212"/>
    </source>
</evidence>